<accession>A0A0E9S028</accession>
<reference evidence="1" key="2">
    <citation type="journal article" date="2015" name="Fish Shellfish Immunol.">
        <title>Early steps in the European eel (Anguilla anguilla)-Vibrio vulnificus interaction in the gills: Role of the RtxA13 toxin.</title>
        <authorList>
            <person name="Callol A."/>
            <person name="Pajuelo D."/>
            <person name="Ebbesson L."/>
            <person name="Teles M."/>
            <person name="MacKenzie S."/>
            <person name="Amaro C."/>
        </authorList>
    </citation>
    <scope>NUCLEOTIDE SEQUENCE</scope>
</reference>
<protein>
    <submittedName>
        <fullName evidence="1">Uncharacterized protein</fullName>
    </submittedName>
</protein>
<dbReference type="AlphaFoldDB" id="A0A0E9S028"/>
<dbReference type="EMBL" id="GBXM01073876">
    <property type="protein sequence ID" value="JAH34701.1"/>
    <property type="molecule type" value="Transcribed_RNA"/>
</dbReference>
<sequence length="33" mass="4056">MYYTENNHNKSGAARLLPVQVWEWLYHRALRHT</sequence>
<organism evidence="1">
    <name type="scientific">Anguilla anguilla</name>
    <name type="common">European freshwater eel</name>
    <name type="synonym">Muraena anguilla</name>
    <dbReference type="NCBI Taxonomy" id="7936"/>
    <lineage>
        <taxon>Eukaryota</taxon>
        <taxon>Metazoa</taxon>
        <taxon>Chordata</taxon>
        <taxon>Craniata</taxon>
        <taxon>Vertebrata</taxon>
        <taxon>Euteleostomi</taxon>
        <taxon>Actinopterygii</taxon>
        <taxon>Neopterygii</taxon>
        <taxon>Teleostei</taxon>
        <taxon>Anguilliformes</taxon>
        <taxon>Anguillidae</taxon>
        <taxon>Anguilla</taxon>
    </lineage>
</organism>
<reference evidence="1" key="1">
    <citation type="submission" date="2014-11" db="EMBL/GenBank/DDBJ databases">
        <authorList>
            <person name="Amaro Gonzalez C."/>
        </authorList>
    </citation>
    <scope>NUCLEOTIDE SEQUENCE</scope>
</reference>
<evidence type="ECO:0000313" key="1">
    <source>
        <dbReference type="EMBL" id="JAH34701.1"/>
    </source>
</evidence>
<name>A0A0E9S028_ANGAN</name>
<proteinExistence type="predicted"/>